<dbReference type="OrthoDB" id="25840at2759"/>
<accession>A0A2U1K8J8</accession>
<reference evidence="2 3" key="1">
    <citation type="journal article" date="2018" name="Mol. Plant">
        <title>The genome of Artemisia annua provides insight into the evolution of Asteraceae family and artemisinin biosynthesis.</title>
        <authorList>
            <person name="Shen Q."/>
            <person name="Zhang L."/>
            <person name="Liao Z."/>
            <person name="Wang S."/>
            <person name="Yan T."/>
            <person name="Shi P."/>
            <person name="Liu M."/>
            <person name="Fu X."/>
            <person name="Pan Q."/>
            <person name="Wang Y."/>
            <person name="Lv Z."/>
            <person name="Lu X."/>
            <person name="Zhang F."/>
            <person name="Jiang W."/>
            <person name="Ma Y."/>
            <person name="Chen M."/>
            <person name="Hao X."/>
            <person name="Li L."/>
            <person name="Tang Y."/>
            <person name="Lv G."/>
            <person name="Zhou Y."/>
            <person name="Sun X."/>
            <person name="Brodelius P.E."/>
            <person name="Rose J.K.C."/>
            <person name="Tang K."/>
        </authorList>
    </citation>
    <scope>NUCLEOTIDE SEQUENCE [LARGE SCALE GENOMIC DNA]</scope>
    <source>
        <strain evidence="3">cv. Huhao1</strain>
        <tissue evidence="2">Leaf</tissue>
    </source>
</reference>
<dbReference type="Proteomes" id="UP000245207">
    <property type="component" value="Unassembled WGS sequence"/>
</dbReference>
<evidence type="ECO:0000313" key="2">
    <source>
        <dbReference type="EMBL" id="PWA13645.1"/>
    </source>
</evidence>
<gene>
    <name evidence="2" type="ORF">CTI12_AA631850</name>
</gene>
<dbReference type="PANTHER" id="PTHR11370">
    <property type="entry name" value="DNA-REPAIR PROTEIN XRCC1"/>
    <property type="match status" value="1"/>
</dbReference>
<comment type="caution">
    <text evidence="2">The sequence shown here is derived from an EMBL/GenBank/DDBJ whole genome shotgun (WGS) entry which is preliminary data.</text>
</comment>
<evidence type="ECO:0000256" key="1">
    <source>
        <dbReference type="SAM" id="MobiDB-lite"/>
    </source>
</evidence>
<organism evidence="2 3">
    <name type="scientific">Artemisia annua</name>
    <name type="common">Sweet wormwood</name>
    <dbReference type="NCBI Taxonomy" id="35608"/>
    <lineage>
        <taxon>Eukaryota</taxon>
        <taxon>Viridiplantae</taxon>
        <taxon>Streptophyta</taxon>
        <taxon>Embryophyta</taxon>
        <taxon>Tracheophyta</taxon>
        <taxon>Spermatophyta</taxon>
        <taxon>Magnoliopsida</taxon>
        <taxon>eudicotyledons</taxon>
        <taxon>Gunneridae</taxon>
        <taxon>Pentapetalae</taxon>
        <taxon>asterids</taxon>
        <taxon>campanulids</taxon>
        <taxon>Asterales</taxon>
        <taxon>Asteraceae</taxon>
        <taxon>Asteroideae</taxon>
        <taxon>Anthemideae</taxon>
        <taxon>Artemisiinae</taxon>
        <taxon>Artemisia</taxon>
    </lineage>
</organism>
<dbReference type="EMBL" id="PKPP01037217">
    <property type="protein sequence ID" value="PWA13645.1"/>
    <property type="molecule type" value="Genomic_DNA"/>
</dbReference>
<name>A0A2U1K8J8_ARTAN</name>
<proteinExistence type="predicted"/>
<feature type="compositionally biased region" description="Basic and acidic residues" evidence="1">
    <location>
        <begin position="80"/>
        <end position="102"/>
    </location>
</feature>
<evidence type="ECO:0000313" key="3">
    <source>
        <dbReference type="Proteomes" id="UP000245207"/>
    </source>
</evidence>
<dbReference type="PANTHER" id="PTHR11370:SF5">
    <property type="entry name" value="DNA REPAIR PROTEIN XRCC1"/>
    <property type="match status" value="1"/>
</dbReference>
<protein>
    <submittedName>
        <fullName evidence="2">BRCT domain-containing DNA repair protein</fullName>
    </submittedName>
</protein>
<sequence length="127" mass="14306">MKKIAAEGILTCLQDAIDSLNKGEGLGKIIEEWSFVPRVVEELNKLDTAEESSNSTSKKDIYHQAIVCKRIYEFEVGNLKDDTSDKNKRPKIEKGKETKNYDSDDTIEMTEDEVKEAFDSVASSIVK</sequence>
<keyword evidence="3" id="KW-1185">Reference proteome</keyword>
<dbReference type="STRING" id="35608.A0A2U1K8J8"/>
<feature type="region of interest" description="Disordered" evidence="1">
    <location>
        <begin position="80"/>
        <end position="108"/>
    </location>
</feature>
<dbReference type="AlphaFoldDB" id="A0A2U1K8J8"/>